<dbReference type="AlphaFoldDB" id="A0A1A9GSQ9"/>
<evidence type="ECO:0000313" key="2">
    <source>
        <dbReference type="Proteomes" id="UP000077868"/>
    </source>
</evidence>
<reference evidence="1 2" key="1">
    <citation type="submission" date="2016-03" db="EMBL/GenBank/DDBJ databases">
        <title>Complete genome sequence of a soil Actinobacterium, Nocardioides dokdonensis FR1436.</title>
        <authorList>
            <person name="Kwon S.-K."/>
            <person name="Kim K."/>
            <person name="Kim J.F."/>
        </authorList>
    </citation>
    <scope>NUCLEOTIDE SEQUENCE [LARGE SCALE GENOMIC DNA]</scope>
    <source>
        <strain evidence="1 2">FR1436</strain>
    </source>
</reference>
<name>A0A1A9GSQ9_9ACTN</name>
<proteinExistence type="predicted"/>
<evidence type="ECO:0000313" key="1">
    <source>
        <dbReference type="EMBL" id="ANH40471.1"/>
    </source>
</evidence>
<dbReference type="KEGG" id="ndk:I601_4075"/>
<keyword evidence="2" id="KW-1185">Reference proteome</keyword>
<sequence length="145" mass="15487">MRLFPGRRPAPTTPSRLLSHRRGWRERGKQAAVALALVGSALVAGPVAPATAVATPAPAPLVTAAPEPVRVPVVDRQAEQALGARLATEYAGAVQATDVERLVRRVVRQLRREASPPERLLHTAEAMCRRALTDFLARGVPLALS</sequence>
<dbReference type="Gene3D" id="1.10.8.1060">
    <property type="entry name" value="Corynebacterium glutamicum thioredoxin-dependent arsenate reductase, N-terminal domain"/>
    <property type="match status" value="1"/>
</dbReference>
<accession>A0A1A9GSQ9</accession>
<dbReference type="PATRIC" id="fig|1300347.3.peg.4081"/>
<protein>
    <submittedName>
        <fullName evidence="1">Uncharacterized protein</fullName>
    </submittedName>
</protein>
<organism evidence="1 2">
    <name type="scientific">Nocardioides dokdonensis FR1436</name>
    <dbReference type="NCBI Taxonomy" id="1300347"/>
    <lineage>
        <taxon>Bacteria</taxon>
        <taxon>Bacillati</taxon>
        <taxon>Actinomycetota</taxon>
        <taxon>Actinomycetes</taxon>
        <taxon>Propionibacteriales</taxon>
        <taxon>Nocardioidaceae</taxon>
        <taxon>Nocardioides</taxon>
    </lineage>
</organism>
<gene>
    <name evidence="1" type="ORF">I601_4075</name>
</gene>
<dbReference type="EMBL" id="CP015079">
    <property type="protein sequence ID" value="ANH40471.1"/>
    <property type="molecule type" value="Genomic_DNA"/>
</dbReference>
<dbReference type="Proteomes" id="UP000077868">
    <property type="component" value="Chromosome"/>
</dbReference>
<dbReference type="RefSeq" id="WP_068113800.1">
    <property type="nucleotide sequence ID" value="NZ_CP015079.1"/>
</dbReference>